<dbReference type="Pfam" id="PF01925">
    <property type="entry name" value="TauE"/>
    <property type="match status" value="1"/>
</dbReference>
<feature type="transmembrane region" description="Helical" evidence="6">
    <location>
        <begin position="103"/>
        <end position="120"/>
    </location>
</feature>
<keyword evidence="3 6" id="KW-0812">Transmembrane</keyword>
<protein>
    <recommendedName>
        <fullName evidence="6">Probable membrane transporter protein</fullName>
    </recommendedName>
</protein>
<comment type="subcellular location">
    <subcellularLocation>
        <location evidence="6">Cell membrane</location>
        <topology evidence="6">Multi-pass membrane protein</topology>
    </subcellularLocation>
    <subcellularLocation>
        <location evidence="1">Membrane</location>
        <topology evidence="1">Multi-pass membrane protein</topology>
    </subcellularLocation>
</comment>
<dbReference type="GO" id="GO:0005886">
    <property type="term" value="C:plasma membrane"/>
    <property type="evidence" value="ECO:0007669"/>
    <property type="project" value="UniProtKB-SubCell"/>
</dbReference>
<feature type="transmembrane region" description="Helical" evidence="6">
    <location>
        <begin position="7"/>
        <end position="39"/>
    </location>
</feature>
<feature type="transmembrane region" description="Helical" evidence="6">
    <location>
        <begin position="224"/>
        <end position="241"/>
    </location>
</feature>
<comment type="caution">
    <text evidence="7">The sequence shown here is derived from an EMBL/GenBank/DDBJ whole genome shotgun (WGS) entry which is preliminary data.</text>
</comment>
<proteinExistence type="inferred from homology"/>
<feature type="transmembrane region" description="Helical" evidence="6">
    <location>
        <begin position="78"/>
        <end position="97"/>
    </location>
</feature>
<name>A0A934JZH2_9BACT</name>
<dbReference type="InterPro" id="IPR002781">
    <property type="entry name" value="TM_pro_TauE-like"/>
</dbReference>
<dbReference type="AlphaFoldDB" id="A0A934JZH2"/>
<evidence type="ECO:0000313" key="7">
    <source>
        <dbReference type="EMBL" id="MBJ7597024.1"/>
    </source>
</evidence>
<comment type="similarity">
    <text evidence="2 6">Belongs to the 4-toluene sulfonate uptake permease (TSUP) (TC 2.A.102) family.</text>
</comment>
<feature type="transmembrane region" description="Helical" evidence="6">
    <location>
        <begin position="45"/>
        <end position="66"/>
    </location>
</feature>
<accession>A0A934JZH2</accession>
<organism evidence="7 8">
    <name type="scientific">Candidatus Nephthysia bennettiae</name>
    <dbReference type="NCBI Taxonomy" id="3127016"/>
    <lineage>
        <taxon>Bacteria</taxon>
        <taxon>Bacillati</taxon>
        <taxon>Candidatus Dormiibacterota</taxon>
        <taxon>Candidatus Dormibacteria</taxon>
        <taxon>Candidatus Dormibacterales</taxon>
        <taxon>Candidatus Dormibacteraceae</taxon>
        <taxon>Candidatus Nephthysia</taxon>
    </lineage>
</organism>
<keyword evidence="8" id="KW-1185">Reference proteome</keyword>
<sequence length="275" mass="28315">MGVAPAVGYVLLGVAVGVFGTLVGAGGGFVLTPVLLLLFPDDPPITITATSLAVVFANALSGSISYFRMHRADYHSGVILAVATLPGSVLGVLVDAYLPRHAFNLIMGAALILVAAFLILKPEGRFSLGSGGPFTVESRLKDSEGVQYRYRFNLGLAALFSVGIGFVSSLLGIGGGIIHVPVLTSLFAFPTHVATATSHFVLMIMSAVGTGTHVVHGDFQDPALVLRTVLLAVGVIVGAPIGARISRRVQGKLIIRLLAGALALVGGRLLLTAVI</sequence>
<evidence type="ECO:0000256" key="3">
    <source>
        <dbReference type="ARBA" id="ARBA00022692"/>
    </source>
</evidence>
<evidence type="ECO:0000256" key="6">
    <source>
        <dbReference type="RuleBase" id="RU363041"/>
    </source>
</evidence>
<dbReference type="PANTHER" id="PTHR43701:SF2">
    <property type="entry name" value="MEMBRANE TRANSPORTER PROTEIN YJNA-RELATED"/>
    <property type="match status" value="1"/>
</dbReference>
<dbReference type="PANTHER" id="PTHR43701">
    <property type="entry name" value="MEMBRANE TRANSPORTER PROTEIN MJ0441-RELATED"/>
    <property type="match status" value="1"/>
</dbReference>
<evidence type="ECO:0000256" key="1">
    <source>
        <dbReference type="ARBA" id="ARBA00004141"/>
    </source>
</evidence>
<evidence type="ECO:0000313" key="8">
    <source>
        <dbReference type="Proteomes" id="UP000612893"/>
    </source>
</evidence>
<reference evidence="7" key="1">
    <citation type="submission" date="2020-10" db="EMBL/GenBank/DDBJ databases">
        <title>Ca. Dormibacterota MAGs.</title>
        <authorList>
            <person name="Montgomery K."/>
        </authorList>
    </citation>
    <scope>NUCLEOTIDE SEQUENCE [LARGE SCALE GENOMIC DNA]</scope>
    <source>
        <strain evidence="7">SC8812_S17_10</strain>
    </source>
</reference>
<dbReference type="InterPro" id="IPR051598">
    <property type="entry name" value="TSUP/Inactive_protease-like"/>
</dbReference>
<keyword evidence="5 6" id="KW-0472">Membrane</keyword>
<feature type="transmembrane region" description="Helical" evidence="6">
    <location>
        <begin position="156"/>
        <end position="180"/>
    </location>
</feature>
<feature type="transmembrane region" description="Helical" evidence="6">
    <location>
        <begin position="253"/>
        <end position="271"/>
    </location>
</feature>
<keyword evidence="4 6" id="KW-1133">Transmembrane helix</keyword>
<dbReference type="EMBL" id="JAEKNR010000032">
    <property type="protein sequence ID" value="MBJ7597024.1"/>
    <property type="molecule type" value="Genomic_DNA"/>
</dbReference>
<evidence type="ECO:0000256" key="4">
    <source>
        <dbReference type="ARBA" id="ARBA00022989"/>
    </source>
</evidence>
<gene>
    <name evidence="7" type="ORF">JF922_02915</name>
</gene>
<dbReference type="Proteomes" id="UP000612893">
    <property type="component" value="Unassembled WGS sequence"/>
</dbReference>
<evidence type="ECO:0000256" key="5">
    <source>
        <dbReference type="ARBA" id="ARBA00023136"/>
    </source>
</evidence>
<keyword evidence="6" id="KW-1003">Cell membrane</keyword>
<evidence type="ECO:0000256" key="2">
    <source>
        <dbReference type="ARBA" id="ARBA00009142"/>
    </source>
</evidence>